<dbReference type="Gene3D" id="3.20.20.70">
    <property type="entry name" value="Aldolase class I"/>
    <property type="match status" value="1"/>
</dbReference>
<dbReference type="InterPro" id="IPR000652">
    <property type="entry name" value="Triosephosphate_isomerase"/>
</dbReference>
<proteinExistence type="predicted"/>
<protein>
    <submittedName>
        <fullName evidence="2">Triosephosphate isomerase</fullName>
    </submittedName>
</protein>
<dbReference type="PROSITE" id="PS51440">
    <property type="entry name" value="TIM_2"/>
    <property type="match status" value="1"/>
</dbReference>
<evidence type="ECO:0000313" key="3">
    <source>
        <dbReference type="Proteomes" id="UP000034917"/>
    </source>
</evidence>
<dbReference type="InterPro" id="IPR013785">
    <property type="entry name" value="Aldolase_TIM"/>
</dbReference>
<reference evidence="2 3" key="1">
    <citation type="journal article" date="2015" name="Nature">
        <title>rRNA introns, odd ribosomes, and small enigmatic genomes across a large radiation of phyla.</title>
        <authorList>
            <person name="Brown C.T."/>
            <person name="Hug L.A."/>
            <person name="Thomas B.C."/>
            <person name="Sharon I."/>
            <person name="Castelle C.J."/>
            <person name="Singh A."/>
            <person name="Wilkins M.J."/>
            <person name="Williams K.H."/>
            <person name="Banfield J.F."/>
        </authorList>
    </citation>
    <scope>NUCLEOTIDE SEQUENCE [LARGE SCALE GENOMIC DNA]</scope>
</reference>
<dbReference type="EMBL" id="LBSV01000007">
    <property type="protein sequence ID" value="KKQ25542.1"/>
    <property type="molecule type" value="Genomic_DNA"/>
</dbReference>
<dbReference type="InterPro" id="IPR035990">
    <property type="entry name" value="TIM_sf"/>
</dbReference>
<dbReference type="Proteomes" id="UP000034917">
    <property type="component" value="Unassembled WGS sequence"/>
</dbReference>
<dbReference type="NCBIfam" id="NF003302">
    <property type="entry name" value="PRK04302.1"/>
    <property type="match status" value="1"/>
</dbReference>
<dbReference type="SUPFAM" id="SSF51351">
    <property type="entry name" value="Triosephosphate isomerase (TIM)"/>
    <property type="match status" value="1"/>
</dbReference>
<organism evidence="2 3">
    <name type="scientific">Candidatus Roizmanbacteria bacterium GW2011_GWC2_37_13</name>
    <dbReference type="NCBI Taxonomy" id="1618486"/>
    <lineage>
        <taxon>Bacteria</taxon>
        <taxon>Candidatus Roizmaniibacteriota</taxon>
    </lineage>
</organism>
<evidence type="ECO:0000313" key="2">
    <source>
        <dbReference type="EMBL" id="KKQ25542.1"/>
    </source>
</evidence>
<dbReference type="AlphaFoldDB" id="A0A0G0G659"/>
<gene>
    <name evidence="2" type="ORF">US40_C0007G0041</name>
</gene>
<dbReference type="GO" id="GO:0004807">
    <property type="term" value="F:triose-phosphate isomerase activity"/>
    <property type="evidence" value="ECO:0007669"/>
    <property type="project" value="InterPro"/>
</dbReference>
<keyword evidence="1 2" id="KW-0413">Isomerase</keyword>
<accession>A0A0G0G659</accession>
<name>A0A0G0G659_9BACT</name>
<dbReference type="Pfam" id="PF00121">
    <property type="entry name" value="TIM"/>
    <property type="match status" value="1"/>
</dbReference>
<sequence>MIFLALKTYKQTTGDEVIKILSPVKKVQEETGVSIIACAQATDVYRIKKELDIEVWAQHIDPIDPGKNTGWISPYSIRQAGATGVLINHSEHKIPEEAIIKTVEKAKQYGLKTMLIGHTVEMVEKFNSFDINFISYEKEDLIASTTSMIDQQEEAIKELIKKLKHPLIIGAGINDGEDVKKSVMAGAKGVLLATYFVTAPDPEAKLRELASGFKV</sequence>
<comment type="caution">
    <text evidence="2">The sequence shown here is derived from an EMBL/GenBank/DDBJ whole genome shotgun (WGS) entry which is preliminary data.</text>
</comment>
<evidence type="ECO:0000256" key="1">
    <source>
        <dbReference type="ARBA" id="ARBA00023235"/>
    </source>
</evidence>